<proteinExistence type="predicted"/>
<keyword evidence="1" id="KW-0548">Nucleotidyltransferase</keyword>
<dbReference type="PANTHER" id="PTHR33710:SF64">
    <property type="entry name" value="ENDONUCLEASE_EXONUCLEASE_PHOSPHATASE DOMAIN-CONTAINING PROTEIN"/>
    <property type="match status" value="1"/>
</dbReference>
<reference evidence="1" key="1">
    <citation type="journal article" date="2022" name="Int. J. Mol. Sci.">
        <title>Draft Genome of Tanacetum Coccineum: Genomic Comparison of Closely Related Tanacetum-Family Plants.</title>
        <authorList>
            <person name="Yamashiro T."/>
            <person name="Shiraishi A."/>
            <person name="Nakayama K."/>
            <person name="Satake H."/>
        </authorList>
    </citation>
    <scope>NUCLEOTIDE SEQUENCE</scope>
</reference>
<dbReference type="EMBL" id="BQNB010016194">
    <property type="protein sequence ID" value="GJT48934.1"/>
    <property type="molecule type" value="Genomic_DNA"/>
</dbReference>
<comment type="caution">
    <text evidence="1">The sequence shown here is derived from an EMBL/GenBank/DDBJ whole genome shotgun (WGS) entry which is preliminary data.</text>
</comment>
<keyword evidence="1" id="KW-0808">Transferase</keyword>
<sequence>MELMIGGGIKEYYKENYNKTKEDDLIKISTSIYVTNFPESFSAKDLFHTCSKSMGRNSANDNFCAGEGRRLLRSCKVKAMNQFRICRIFYIMKGFLRSVSWYRCYARKLAVIFVSKEGLFGLIWESPLNCGQRKHSVDWEELGVLIQRFEANLETRLLNPIRHQTKVLLKTIFGDCRIFLVLCRKQNSGVQKSAVPFGEDVLDDGVVNVEEGECSPSMNAKVMSNSYVIPETSSYATNSIHPGPVQNGGSILDVLERYNRVGLGLKIVNGSFLTRWDALVKRYGSSFNMLGARRFNEFIKSSGLVDINLEGYKFTWSHPSASKMSKLDRFLVTEGMLASFPSLTAECLDRHLSDHRPIFLHEVVTDFGPTPFRFYHSWFSLTGFDDMVEKAWRSFTYTDSNAMVRFKKMLQDLKSLIRSWVKERKAEQFGSRTLFVKELGAIDKISG</sequence>
<evidence type="ECO:0000313" key="1">
    <source>
        <dbReference type="EMBL" id="GJT48934.1"/>
    </source>
</evidence>
<keyword evidence="1" id="KW-0695">RNA-directed DNA polymerase</keyword>
<dbReference type="SUPFAM" id="SSF56219">
    <property type="entry name" value="DNase I-like"/>
    <property type="match status" value="1"/>
</dbReference>
<gene>
    <name evidence="1" type="ORF">Tco_0975091</name>
</gene>
<reference evidence="1" key="2">
    <citation type="submission" date="2022-01" db="EMBL/GenBank/DDBJ databases">
        <authorList>
            <person name="Yamashiro T."/>
            <person name="Shiraishi A."/>
            <person name="Satake H."/>
            <person name="Nakayama K."/>
        </authorList>
    </citation>
    <scope>NUCLEOTIDE SEQUENCE</scope>
</reference>
<name>A0ABQ5EDE0_9ASTR</name>
<organism evidence="1 2">
    <name type="scientific">Tanacetum coccineum</name>
    <dbReference type="NCBI Taxonomy" id="301880"/>
    <lineage>
        <taxon>Eukaryota</taxon>
        <taxon>Viridiplantae</taxon>
        <taxon>Streptophyta</taxon>
        <taxon>Embryophyta</taxon>
        <taxon>Tracheophyta</taxon>
        <taxon>Spermatophyta</taxon>
        <taxon>Magnoliopsida</taxon>
        <taxon>eudicotyledons</taxon>
        <taxon>Gunneridae</taxon>
        <taxon>Pentapetalae</taxon>
        <taxon>asterids</taxon>
        <taxon>campanulids</taxon>
        <taxon>Asterales</taxon>
        <taxon>Asteraceae</taxon>
        <taxon>Asteroideae</taxon>
        <taxon>Anthemideae</taxon>
        <taxon>Anthemidinae</taxon>
        <taxon>Tanacetum</taxon>
    </lineage>
</organism>
<accession>A0ABQ5EDE0</accession>
<dbReference type="InterPro" id="IPR036691">
    <property type="entry name" value="Endo/exonu/phosph_ase_sf"/>
</dbReference>
<evidence type="ECO:0000313" key="2">
    <source>
        <dbReference type="Proteomes" id="UP001151760"/>
    </source>
</evidence>
<dbReference type="GO" id="GO:0003964">
    <property type="term" value="F:RNA-directed DNA polymerase activity"/>
    <property type="evidence" value="ECO:0007669"/>
    <property type="project" value="UniProtKB-KW"/>
</dbReference>
<dbReference type="Proteomes" id="UP001151760">
    <property type="component" value="Unassembled WGS sequence"/>
</dbReference>
<dbReference type="PANTHER" id="PTHR33710">
    <property type="entry name" value="BNAC02G09200D PROTEIN"/>
    <property type="match status" value="1"/>
</dbReference>
<protein>
    <submittedName>
        <fullName evidence="1">RNA-directed DNA polymerase, eukaryota</fullName>
    </submittedName>
</protein>
<keyword evidence="2" id="KW-1185">Reference proteome</keyword>
<dbReference type="Gene3D" id="3.60.10.10">
    <property type="entry name" value="Endonuclease/exonuclease/phosphatase"/>
    <property type="match status" value="1"/>
</dbReference>